<dbReference type="PANTHER" id="PTHR33057:SF218">
    <property type="entry name" value="TRANSCRIPTION REPRESSOR"/>
    <property type="match status" value="1"/>
</dbReference>
<dbReference type="AlphaFoldDB" id="A0A445MG34"/>
<dbReference type="GO" id="GO:0005634">
    <property type="term" value="C:nucleus"/>
    <property type="evidence" value="ECO:0007669"/>
    <property type="project" value="UniProtKB-SubCell"/>
</dbReference>
<evidence type="ECO:0000256" key="4">
    <source>
        <dbReference type="ARBA" id="ARBA00023163"/>
    </source>
</evidence>
<evidence type="ECO:0000256" key="6">
    <source>
        <dbReference type="RuleBase" id="RU367028"/>
    </source>
</evidence>
<dbReference type="Pfam" id="PF04844">
    <property type="entry name" value="Ovate"/>
    <property type="match status" value="1"/>
</dbReference>
<comment type="subcellular location">
    <subcellularLocation>
        <location evidence="1 6">Nucleus</location>
    </subcellularLocation>
</comment>
<dbReference type="InterPro" id="IPR006458">
    <property type="entry name" value="Ovate_C"/>
</dbReference>
<sequence length="248" mass="27842">MEKLKSSFKSLHGAITNMKPNPTCIQEPKTQSFREADLYSSFCHLYCDSATTSRSSSGHSKPNGTSCDHPPINIHLLHLDEENICSEAATMSSSSSSSSPRRTIRVNDDSDNFPLGSISSKRFFFSPRTTKSIMEEAKPEAGVVREIAEARRRKASFCDGSMTVTMASQDPYNDFRASMEEMVVAHELRDWHCLQELLHCYVRLNEKKHHKVIVLAFADLLMQLMSGDKENRPAVPPHLACCHGEVYD</sequence>
<evidence type="ECO:0000256" key="2">
    <source>
        <dbReference type="ARBA" id="ARBA00022491"/>
    </source>
</evidence>
<dbReference type="PROSITE" id="PS51754">
    <property type="entry name" value="OVATE"/>
    <property type="match status" value="1"/>
</dbReference>
<dbReference type="PANTHER" id="PTHR33057">
    <property type="entry name" value="TRANSCRIPTION REPRESSOR OFP7-RELATED"/>
    <property type="match status" value="1"/>
</dbReference>
<dbReference type="GO" id="GO:0045892">
    <property type="term" value="P:negative regulation of DNA-templated transcription"/>
    <property type="evidence" value="ECO:0007669"/>
    <property type="project" value="UniProtKB-UniRule"/>
</dbReference>
<reference evidence="9" key="1">
    <citation type="journal article" date="2018" name="Data Brief">
        <title>Genome sequence data from 17 accessions of Ensete ventricosum, a staple food crop for millions in Ethiopia.</title>
        <authorList>
            <person name="Yemataw Z."/>
            <person name="Muzemil S."/>
            <person name="Ambachew D."/>
            <person name="Tripathi L."/>
            <person name="Tesfaye K."/>
            <person name="Chala A."/>
            <person name="Farbos A."/>
            <person name="O'Neill P."/>
            <person name="Moore K."/>
            <person name="Grant M."/>
            <person name="Studholme D.J."/>
        </authorList>
    </citation>
    <scope>NUCLEOTIDE SEQUENCE [LARGE SCALE GENOMIC DNA]</scope>
    <source>
        <tissue evidence="9">Leaf</tissue>
    </source>
</reference>
<dbReference type="Proteomes" id="UP000290560">
    <property type="component" value="Unassembled WGS sequence"/>
</dbReference>
<keyword evidence="5 6" id="KW-0539">Nucleus</keyword>
<evidence type="ECO:0000259" key="8">
    <source>
        <dbReference type="PROSITE" id="PS51754"/>
    </source>
</evidence>
<gene>
    <name evidence="9" type="ORF">BHM03_00020928</name>
</gene>
<dbReference type="InterPro" id="IPR038933">
    <property type="entry name" value="Ovate"/>
</dbReference>
<feature type="domain" description="OVATE" evidence="8">
    <location>
        <begin position="164"/>
        <end position="223"/>
    </location>
</feature>
<evidence type="ECO:0000313" key="9">
    <source>
        <dbReference type="EMBL" id="RZR73156.1"/>
    </source>
</evidence>
<evidence type="ECO:0000256" key="3">
    <source>
        <dbReference type="ARBA" id="ARBA00023015"/>
    </source>
</evidence>
<dbReference type="NCBIfam" id="TIGR01568">
    <property type="entry name" value="A_thal_3678"/>
    <property type="match status" value="1"/>
</dbReference>
<name>A0A445MG34_ENSVE</name>
<organism evidence="9">
    <name type="scientific">Ensete ventricosum</name>
    <name type="common">Abyssinian banana</name>
    <name type="synonym">Musa ensete</name>
    <dbReference type="NCBI Taxonomy" id="4639"/>
    <lineage>
        <taxon>Eukaryota</taxon>
        <taxon>Viridiplantae</taxon>
        <taxon>Streptophyta</taxon>
        <taxon>Embryophyta</taxon>
        <taxon>Tracheophyta</taxon>
        <taxon>Spermatophyta</taxon>
        <taxon>Magnoliopsida</taxon>
        <taxon>Liliopsida</taxon>
        <taxon>Zingiberales</taxon>
        <taxon>Musaceae</taxon>
        <taxon>Ensete</taxon>
    </lineage>
</organism>
<evidence type="ECO:0000256" key="5">
    <source>
        <dbReference type="ARBA" id="ARBA00023242"/>
    </source>
</evidence>
<comment type="function">
    <text evidence="6">Transcriptional repressor that regulates multiple aspects of plant growth and development.</text>
</comment>
<protein>
    <recommendedName>
        <fullName evidence="6">Transcription repressor</fullName>
    </recommendedName>
    <alternativeName>
        <fullName evidence="6">Ovate family protein</fullName>
    </alternativeName>
</protein>
<accession>A0A445MG34</accession>
<keyword evidence="4 6" id="KW-0804">Transcription</keyword>
<feature type="region of interest" description="Disordered" evidence="7">
    <location>
        <begin position="88"/>
        <end position="108"/>
    </location>
</feature>
<keyword evidence="3 6" id="KW-0805">Transcription regulation</keyword>
<evidence type="ECO:0000256" key="1">
    <source>
        <dbReference type="ARBA" id="ARBA00004123"/>
    </source>
</evidence>
<keyword evidence="2 6" id="KW-0678">Repressor</keyword>
<evidence type="ECO:0000256" key="7">
    <source>
        <dbReference type="SAM" id="MobiDB-lite"/>
    </source>
</evidence>
<dbReference type="EMBL" id="KV875840">
    <property type="protein sequence ID" value="RZR73156.1"/>
    <property type="molecule type" value="Genomic_DNA"/>
</dbReference>
<proteinExistence type="predicted"/>